<evidence type="ECO:0000256" key="1">
    <source>
        <dbReference type="SAM" id="SignalP"/>
    </source>
</evidence>
<accession>A0ABR2PR30</accession>
<dbReference type="EMBL" id="JBBPBN010000053">
    <property type="protein sequence ID" value="KAK8990691.1"/>
    <property type="molecule type" value="Genomic_DNA"/>
</dbReference>
<keyword evidence="3" id="KW-1185">Reference proteome</keyword>
<feature type="chain" id="PRO_5047093110" evidence="1">
    <location>
        <begin position="26"/>
        <end position="104"/>
    </location>
</feature>
<evidence type="ECO:0000313" key="2">
    <source>
        <dbReference type="EMBL" id="KAK8990691.1"/>
    </source>
</evidence>
<sequence length="104" mass="12062">MGIGERLTFVVFLYLSCFFITQVSIHEYQNQSFFRRSNSFFFHGGSEGLYASKLPVDLNGKSFIRFESITIRRTKESAEKKNDLQQKTGLVEAIIVEVKDREKI</sequence>
<name>A0ABR2PR30_9ROSI</name>
<dbReference type="Proteomes" id="UP001396334">
    <property type="component" value="Unassembled WGS sequence"/>
</dbReference>
<protein>
    <submittedName>
        <fullName evidence="2">Uncharacterized protein</fullName>
    </submittedName>
</protein>
<evidence type="ECO:0000313" key="3">
    <source>
        <dbReference type="Proteomes" id="UP001396334"/>
    </source>
</evidence>
<proteinExistence type="predicted"/>
<gene>
    <name evidence="2" type="ORF">V6N11_028656</name>
</gene>
<organism evidence="2 3">
    <name type="scientific">Hibiscus sabdariffa</name>
    <name type="common">roselle</name>
    <dbReference type="NCBI Taxonomy" id="183260"/>
    <lineage>
        <taxon>Eukaryota</taxon>
        <taxon>Viridiplantae</taxon>
        <taxon>Streptophyta</taxon>
        <taxon>Embryophyta</taxon>
        <taxon>Tracheophyta</taxon>
        <taxon>Spermatophyta</taxon>
        <taxon>Magnoliopsida</taxon>
        <taxon>eudicotyledons</taxon>
        <taxon>Gunneridae</taxon>
        <taxon>Pentapetalae</taxon>
        <taxon>rosids</taxon>
        <taxon>malvids</taxon>
        <taxon>Malvales</taxon>
        <taxon>Malvaceae</taxon>
        <taxon>Malvoideae</taxon>
        <taxon>Hibiscus</taxon>
    </lineage>
</organism>
<keyword evidence="1" id="KW-0732">Signal</keyword>
<reference evidence="2 3" key="1">
    <citation type="journal article" date="2024" name="G3 (Bethesda)">
        <title>Genome assembly of Hibiscus sabdariffa L. provides insights into metabolisms of medicinal natural products.</title>
        <authorList>
            <person name="Kim T."/>
        </authorList>
    </citation>
    <scope>NUCLEOTIDE SEQUENCE [LARGE SCALE GENOMIC DNA]</scope>
    <source>
        <strain evidence="2">TK-2024</strain>
        <tissue evidence="2">Old leaves</tissue>
    </source>
</reference>
<comment type="caution">
    <text evidence="2">The sequence shown here is derived from an EMBL/GenBank/DDBJ whole genome shotgun (WGS) entry which is preliminary data.</text>
</comment>
<feature type="signal peptide" evidence="1">
    <location>
        <begin position="1"/>
        <end position="25"/>
    </location>
</feature>